<sequence>MNCLSWNCREPSNSSAVQALKRLMLSRNPNAIFLLETKVDSSRIESIRGEIKIDGCFAVDRLGRRGGLVVFWKGPEVIILIRYSQNHVDLEVVSTYSFQWRLMSFLWVSRMT</sequence>
<accession>A0ACC0TJV0</accession>
<evidence type="ECO:0000313" key="1">
    <source>
        <dbReference type="EMBL" id="KAI9401922.1"/>
    </source>
</evidence>
<dbReference type="EMBL" id="CM009290">
    <property type="protein sequence ID" value="KAI9401922.1"/>
    <property type="molecule type" value="Genomic_DNA"/>
</dbReference>
<protein>
    <submittedName>
        <fullName evidence="1">Uncharacterized protein</fullName>
    </submittedName>
</protein>
<comment type="caution">
    <text evidence="1">The sequence shown here is derived from an EMBL/GenBank/DDBJ whole genome shotgun (WGS) entry which is preliminary data.</text>
</comment>
<name>A0ACC0TJV0_POPTR</name>
<organism evidence="1 2">
    <name type="scientific">Populus trichocarpa</name>
    <name type="common">Western balsam poplar</name>
    <name type="synonym">Populus balsamifera subsp. trichocarpa</name>
    <dbReference type="NCBI Taxonomy" id="3694"/>
    <lineage>
        <taxon>Eukaryota</taxon>
        <taxon>Viridiplantae</taxon>
        <taxon>Streptophyta</taxon>
        <taxon>Embryophyta</taxon>
        <taxon>Tracheophyta</taxon>
        <taxon>Spermatophyta</taxon>
        <taxon>Magnoliopsida</taxon>
        <taxon>eudicotyledons</taxon>
        <taxon>Gunneridae</taxon>
        <taxon>Pentapetalae</taxon>
        <taxon>rosids</taxon>
        <taxon>fabids</taxon>
        <taxon>Malpighiales</taxon>
        <taxon>Salicaceae</taxon>
        <taxon>Saliceae</taxon>
        <taxon>Populus</taxon>
    </lineage>
</organism>
<proteinExistence type="predicted"/>
<keyword evidence="2" id="KW-1185">Reference proteome</keyword>
<dbReference type="Proteomes" id="UP000006729">
    <property type="component" value="Chromosome 1"/>
</dbReference>
<evidence type="ECO:0000313" key="2">
    <source>
        <dbReference type="Proteomes" id="UP000006729"/>
    </source>
</evidence>
<reference evidence="1 2" key="1">
    <citation type="journal article" date="2006" name="Science">
        <title>The genome of black cottonwood, Populus trichocarpa (Torr. &amp; Gray).</title>
        <authorList>
            <person name="Tuskan G.A."/>
            <person name="Difazio S."/>
            <person name="Jansson S."/>
            <person name="Bohlmann J."/>
            <person name="Grigoriev I."/>
            <person name="Hellsten U."/>
            <person name="Putnam N."/>
            <person name="Ralph S."/>
            <person name="Rombauts S."/>
            <person name="Salamov A."/>
            <person name="Schein J."/>
            <person name="Sterck L."/>
            <person name="Aerts A."/>
            <person name="Bhalerao R.R."/>
            <person name="Bhalerao R.P."/>
            <person name="Blaudez D."/>
            <person name="Boerjan W."/>
            <person name="Brun A."/>
            <person name="Brunner A."/>
            <person name="Busov V."/>
            <person name="Campbell M."/>
            <person name="Carlson J."/>
            <person name="Chalot M."/>
            <person name="Chapman J."/>
            <person name="Chen G.L."/>
            <person name="Cooper D."/>
            <person name="Coutinho P.M."/>
            <person name="Couturier J."/>
            <person name="Covert S."/>
            <person name="Cronk Q."/>
            <person name="Cunningham R."/>
            <person name="Davis J."/>
            <person name="Degroeve S."/>
            <person name="Dejardin A."/>
            <person name="Depamphilis C."/>
            <person name="Detter J."/>
            <person name="Dirks B."/>
            <person name="Dubchak I."/>
            <person name="Duplessis S."/>
            <person name="Ehlting J."/>
            <person name="Ellis B."/>
            <person name="Gendler K."/>
            <person name="Goodstein D."/>
            <person name="Gribskov M."/>
            <person name="Grimwood J."/>
            <person name="Groover A."/>
            <person name="Gunter L."/>
            <person name="Hamberger B."/>
            <person name="Heinze B."/>
            <person name="Helariutta Y."/>
            <person name="Henrissat B."/>
            <person name="Holligan D."/>
            <person name="Holt R."/>
            <person name="Huang W."/>
            <person name="Islam-Faridi N."/>
            <person name="Jones S."/>
            <person name="Jones-Rhoades M."/>
            <person name="Jorgensen R."/>
            <person name="Joshi C."/>
            <person name="Kangasjarvi J."/>
            <person name="Karlsson J."/>
            <person name="Kelleher C."/>
            <person name="Kirkpatrick R."/>
            <person name="Kirst M."/>
            <person name="Kohler A."/>
            <person name="Kalluri U."/>
            <person name="Larimer F."/>
            <person name="Leebens-Mack J."/>
            <person name="Leple J.C."/>
            <person name="Locascio P."/>
            <person name="Lou Y."/>
            <person name="Lucas S."/>
            <person name="Martin F."/>
            <person name="Montanini B."/>
            <person name="Napoli C."/>
            <person name="Nelson D.R."/>
            <person name="Nelson C."/>
            <person name="Nieminen K."/>
            <person name="Nilsson O."/>
            <person name="Pereda V."/>
            <person name="Peter G."/>
            <person name="Philippe R."/>
            <person name="Pilate G."/>
            <person name="Poliakov A."/>
            <person name="Razumovskaya J."/>
            <person name="Richardson P."/>
            <person name="Rinaldi C."/>
            <person name="Ritland K."/>
            <person name="Rouze P."/>
            <person name="Ryaboy D."/>
            <person name="Schmutz J."/>
            <person name="Schrader J."/>
            <person name="Segerman B."/>
            <person name="Shin H."/>
            <person name="Siddiqui A."/>
            <person name="Sterky F."/>
            <person name="Terry A."/>
            <person name="Tsai C.J."/>
            <person name="Uberbacher E."/>
            <person name="Unneberg P."/>
            <person name="Vahala J."/>
            <person name="Wall K."/>
            <person name="Wessler S."/>
            <person name="Yang G."/>
            <person name="Yin T."/>
            <person name="Douglas C."/>
            <person name="Marra M."/>
            <person name="Sandberg G."/>
            <person name="Van de Peer Y."/>
            <person name="Rokhsar D."/>
        </authorList>
    </citation>
    <scope>NUCLEOTIDE SEQUENCE [LARGE SCALE GENOMIC DNA]</scope>
    <source>
        <strain evidence="2">cv. Nisqually</strain>
    </source>
</reference>
<gene>
    <name evidence="1" type="ORF">POPTR_001G190450v4</name>
</gene>